<dbReference type="Pfam" id="PF13635">
    <property type="entry name" value="DUF4143"/>
    <property type="match status" value="1"/>
</dbReference>
<protein>
    <submittedName>
        <fullName evidence="3">AAA domain protein</fullName>
    </submittedName>
</protein>
<feature type="domain" description="AAA" evidence="1">
    <location>
        <begin position="19"/>
        <end position="150"/>
    </location>
</feature>
<sequence length="418" mass="48567">MTIPREIEPILKSDLINDIIGPRRAGKTYLMFLTIKKLLSSGVDKRATIYLNFEDRRLLPSTPEYFGDLVEFIHAKRLLDHGRIFVFLDEIRRIEGWESYIRSIYDEFKGKVKIFVSGSTSKLTESELSHLLTGRHLTTRVFPLSFGEFLRFKDVDYGGDYLTEKDTATIKEMLREYISFGGFPEVVLLESNKEYLAQTLFTDIISRDVVSSIKKKREVIEDLSYFLASNVGKPTSFSKMCKMMNSVGVKISVPTLERYFFIMKDAFLFFDIRIFSYKVKDQLQYPRKIYAMDPGFANLSGFRFSGEIGRSMENLVAVELLRMKSSSPLLEIYYWKDYQHREVDFVLKSGLRIEQLIQVTYAGNREDIAARGTRALVKAGEELRCDDLLVITWDYESDSGAIRFLPLWKWLLYHGTME</sequence>
<evidence type="ECO:0000259" key="2">
    <source>
        <dbReference type="Pfam" id="PF13635"/>
    </source>
</evidence>
<dbReference type="InterPro" id="IPR041682">
    <property type="entry name" value="AAA_14"/>
</dbReference>
<name>A0A811T7K3_9EURY</name>
<dbReference type="SUPFAM" id="SSF52540">
    <property type="entry name" value="P-loop containing nucleoside triphosphate hydrolases"/>
    <property type="match status" value="1"/>
</dbReference>
<gene>
    <name evidence="3" type="ORF">FFODKBPE_00153</name>
</gene>
<evidence type="ECO:0000259" key="1">
    <source>
        <dbReference type="Pfam" id="PF13173"/>
    </source>
</evidence>
<dbReference type="PANTHER" id="PTHR33295:SF18">
    <property type="entry name" value="AAA+ ATPASE DOMAIN-CONTAINING PROTEIN"/>
    <property type="match status" value="1"/>
</dbReference>
<reference evidence="3" key="1">
    <citation type="submission" date="2020-10" db="EMBL/GenBank/DDBJ databases">
        <authorList>
            <person name="Hahn C.J."/>
            <person name="Laso-Perez R."/>
            <person name="Vulcano F."/>
            <person name="Vaziourakis K.-M."/>
            <person name="Stokke R."/>
            <person name="Steen I.H."/>
            <person name="Teske A."/>
            <person name="Boetius A."/>
            <person name="Liebeke M."/>
            <person name="Amann R."/>
            <person name="Knittel K."/>
        </authorList>
    </citation>
    <scope>NUCLEOTIDE SEQUENCE</scope>
    <source>
        <strain evidence="3">Gfbio:e3339647-f889-4370-9287-4fb5cb688e4c:AG394J04_GoMArc1</strain>
    </source>
</reference>
<proteinExistence type="predicted"/>
<comment type="caution">
    <text evidence="3">The sequence shown here is derived from an EMBL/GenBank/DDBJ whole genome shotgun (WGS) entry which is preliminary data.</text>
</comment>
<feature type="domain" description="DUF4143" evidence="2">
    <location>
        <begin position="215"/>
        <end position="350"/>
    </location>
</feature>
<dbReference type="Proteomes" id="UP000603056">
    <property type="component" value="Unassembled WGS sequence"/>
</dbReference>
<evidence type="ECO:0000313" key="4">
    <source>
        <dbReference type="Proteomes" id="UP000603056"/>
    </source>
</evidence>
<dbReference type="PANTHER" id="PTHR33295">
    <property type="entry name" value="ATPASE"/>
    <property type="match status" value="1"/>
</dbReference>
<organism evidence="3 4">
    <name type="scientific">Candidatus Argoarchaeum ethanivorans</name>
    <dbReference type="NCBI Taxonomy" id="2608793"/>
    <lineage>
        <taxon>Archaea</taxon>
        <taxon>Methanobacteriati</taxon>
        <taxon>Methanobacteriota</taxon>
        <taxon>Stenosarchaea group</taxon>
        <taxon>Methanomicrobia</taxon>
        <taxon>Methanosarcinales</taxon>
        <taxon>Methanosarcinales incertae sedis</taxon>
        <taxon>GOM Arc I cluster</taxon>
        <taxon>Candidatus Argoarchaeum</taxon>
    </lineage>
</organism>
<dbReference type="Pfam" id="PF13173">
    <property type="entry name" value="AAA_14"/>
    <property type="match status" value="1"/>
</dbReference>
<dbReference type="InterPro" id="IPR025420">
    <property type="entry name" value="DUF4143"/>
</dbReference>
<dbReference type="AlphaFoldDB" id="A0A811T7K3"/>
<dbReference type="InterPro" id="IPR027417">
    <property type="entry name" value="P-loop_NTPase"/>
</dbReference>
<dbReference type="EMBL" id="CAJHIP010000003">
    <property type="protein sequence ID" value="CAD6491449.1"/>
    <property type="molecule type" value="Genomic_DNA"/>
</dbReference>
<accession>A0A811T7K3</accession>
<evidence type="ECO:0000313" key="3">
    <source>
        <dbReference type="EMBL" id="CAD6491449.1"/>
    </source>
</evidence>